<reference evidence="1 2" key="2">
    <citation type="journal article" date="1998" name="Adv. Virus Res.">
        <title>Viruses in marine brown algae.</title>
        <authorList>
            <person name="Muller D.G."/>
            <person name="Kapp M."/>
            <person name="Knippers R."/>
        </authorList>
    </citation>
    <scope>NUCLEOTIDE SEQUENCE [LARGE SCALE GENOMIC DNA]</scope>
    <source>
        <strain evidence="2">Isolate New Zealand/Kaikoura/1988</strain>
    </source>
</reference>
<dbReference type="Proteomes" id="UP000000864">
    <property type="component" value="Segment"/>
</dbReference>
<gene>
    <name evidence="1" type="primary">ORF 115</name>
</gene>
<keyword evidence="2" id="KW-1185">Reference proteome</keyword>
<evidence type="ECO:0000313" key="1">
    <source>
        <dbReference type="EMBL" id="AAK14533.1"/>
    </source>
</evidence>
<sequence>MSAQLYYCVCRKPFQYKTTLVNHAKKSGCNPPPVPKKRKTITSPSENFLYSIPDLLKDVEPRWCRENGCFIDRLGFGIAGGHKTACKKHKDGLVCLGKLCDFLGCVKSGKIVIEGAGRKFCKSHLDELVARGLPTQDVKRQKNKVCAHAGCGLCPSYDGNTFCKTHSPTGLSDDKRVCAEEGCDKKRPTFGFDGESKTMCIKHMKPGMHSRKLCADESCTTSASFGFEGGTQTHCKKHMLEGQYLVNNPTCEEEACNKQPAFGDPVTAKASHCKAHAPEGFIDVRNKRCIEEGCDSLVKDATPFCVSHGGGKTCTLACCMFGGPYPQYGNPDDGSRICAFGARALMEDAMLNDDIDRSRLLMTHFGRKTMMVLNQQSAFRTEIEKKYWWLLDTCAKVYFDESVSDKPKTTEDLRPDIFYVWKINGTKMAIHIEYDEGAGHEDDDDRLRYISETSGTTGNVYVIRVDANVTGSSGALCTRTQKGSVVFYTVNDAGRQVALRVANAVIERIQWIKGGLGPDDTRPAKAYF</sequence>
<dbReference type="Pfam" id="PF19114">
    <property type="entry name" value="EsV_1_7_cys"/>
    <property type="match status" value="5"/>
</dbReference>
<dbReference type="SMART" id="SM01425">
    <property type="entry name" value="EsV_1_7"/>
    <property type="match status" value="4"/>
</dbReference>
<organismHost>
    <name type="scientific">Ectocarpus siliculosus</name>
    <name type="common">Brown alga</name>
    <name type="synonym">Conferva siliculosa</name>
    <dbReference type="NCBI Taxonomy" id="2880"/>
</organismHost>
<reference evidence="1 2" key="4">
    <citation type="journal article" date="2000" name="Virology">
        <title>The brown algal virus EsV-1 particle contains a putative hybrid histidine kinase.</title>
        <authorList>
            <person name="Delaroque N."/>
            <person name="Wolf S."/>
            <person name="Muller D.G."/>
            <person name="Knippers R."/>
        </authorList>
    </citation>
    <scope>NUCLEOTIDE SEQUENCE [LARGE SCALE GENOMIC DNA]</scope>
    <source>
        <strain evidence="2">Isolate New Zealand/Kaikoura/1988</strain>
    </source>
</reference>
<dbReference type="EMBL" id="AF204951">
    <property type="protein sequence ID" value="AAK14533.1"/>
    <property type="molecule type" value="Genomic_DNA"/>
</dbReference>
<dbReference type="KEGG" id="vg:920597"/>
<evidence type="ECO:0000313" key="2">
    <source>
        <dbReference type="Proteomes" id="UP000000864"/>
    </source>
</evidence>
<proteinExistence type="predicted"/>
<reference evidence="1 2" key="1">
    <citation type="journal article" date="1995" name="Virology">
        <title>Coat protein of the Ectocarpus siliculosus virus.</title>
        <authorList>
            <person name="Klein M."/>
            <person name="Lanka S.T."/>
            <person name="Knippers R."/>
            <person name="Muller D.G."/>
        </authorList>
    </citation>
    <scope>NUCLEOTIDE SEQUENCE [LARGE SCALE GENOMIC DNA]</scope>
    <source>
        <strain evidence="2">Isolate New Zealand/Kaikoura/1988</strain>
    </source>
</reference>
<name>Q8QNG4_ESV1K</name>
<organism evidence="1 2">
    <name type="scientific">Ectocarpus siliculosus virus 1 (isolate New Zealand/Kaikoura/1988)</name>
    <name type="common">EsV-1</name>
    <dbReference type="NCBI Taxonomy" id="654926"/>
    <lineage>
        <taxon>Viruses</taxon>
        <taxon>Varidnaviria</taxon>
        <taxon>Bamfordvirae</taxon>
        <taxon>Nucleocytoviricota</taxon>
        <taxon>Megaviricetes</taxon>
        <taxon>Algavirales</taxon>
        <taxon>Phycodnaviridae</taxon>
        <taxon>Phaeovirus</taxon>
        <taxon>Phaeovirus unasiliculosus</taxon>
        <taxon>Ectocarpus siliculosus virus 1</taxon>
    </lineage>
</organism>
<reference evidence="1 2" key="3">
    <citation type="journal article" date="2000" name="Virology">
        <title>Characterization and immunolocalization of major structural proteins in the brown algal virus EsV-1.</title>
        <authorList>
            <person name="Delaroque N."/>
            <person name="Wolf S."/>
            <person name="Muller D.G."/>
            <person name="Knippers R."/>
        </authorList>
    </citation>
    <scope>NUCLEOTIDE SEQUENCE [LARGE SCALE GENOMIC DNA]</scope>
    <source>
        <strain evidence="2">Isolate New Zealand/Kaikoura/1988</strain>
    </source>
</reference>
<protein>
    <submittedName>
        <fullName evidence="1">EsV-1-115</fullName>
    </submittedName>
</protein>
<accession>Q8QNG4</accession>
<dbReference type="InterPro" id="IPR043822">
    <property type="entry name" value="EsV_1_7_cys"/>
</dbReference>